<dbReference type="EMBL" id="FPJW01000007">
    <property type="protein sequence ID" value="SFX55167.1"/>
    <property type="molecule type" value="Genomic_DNA"/>
</dbReference>
<protein>
    <recommendedName>
        <fullName evidence="4">Outer membrane protein beta-barrel domain-containing protein</fullName>
    </recommendedName>
</protein>
<dbReference type="STRING" id="1122209.SAMN02745752_02047"/>
<gene>
    <name evidence="2" type="ORF">SAMN02745752_02047</name>
</gene>
<feature type="chain" id="PRO_5012611365" description="Outer membrane protein beta-barrel domain-containing protein" evidence="1">
    <location>
        <begin position="24"/>
        <end position="208"/>
    </location>
</feature>
<dbReference type="AlphaFoldDB" id="A0A1K1XZV4"/>
<dbReference type="RefSeq" id="WP_072326365.1">
    <property type="nucleotide sequence ID" value="NZ_FPJW01000007.1"/>
</dbReference>
<evidence type="ECO:0000313" key="3">
    <source>
        <dbReference type="Proteomes" id="UP000182350"/>
    </source>
</evidence>
<reference evidence="2 3" key="1">
    <citation type="submission" date="2016-11" db="EMBL/GenBank/DDBJ databases">
        <authorList>
            <person name="Jaros S."/>
            <person name="Januszkiewicz K."/>
            <person name="Wedrychowicz H."/>
        </authorList>
    </citation>
    <scope>NUCLEOTIDE SEQUENCE [LARGE SCALE GENOMIC DNA]</scope>
    <source>
        <strain evidence="2 3">DSM 21637</strain>
    </source>
</reference>
<sequence length="208" mass="22896">MNKAIYCGLLSATLLFTSGITNAMQRDFSYLQVGLSVLKFDDPIAVPNSQGYVVYKGLSGLNLSASWQPDDHFFVFIDTDTVTNSGYQTELTIFDLSMGAGFVAPVDTDQSTLLVGRFFLVGQTYEVCIEGFCGEVDNDGYGIEVGLRHRFTESGAIELAWQRQSLDYSSGSFLRLGLHFGGKGHGLYGNIKLYDDATLSTLAYRYTF</sequence>
<evidence type="ECO:0008006" key="4">
    <source>
        <dbReference type="Google" id="ProtNLM"/>
    </source>
</evidence>
<dbReference type="Proteomes" id="UP000182350">
    <property type="component" value="Unassembled WGS sequence"/>
</dbReference>
<evidence type="ECO:0000256" key="1">
    <source>
        <dbReference type="SAM" id="SignalP"/>
    </source>
</evidence>
<proteinExistence type="predicted"/>
<organism evidence="2 3">
    <name type="scientific">Marinospirillum alkaliphilum DSM 21637</name>
    <dbReference type="NCBI Taxonomy" id="1122209"/>
    <lineage>
        <taxon>Bacteria</taxon>
        <taxon>Pseudomonadati</taxon>
        <taxon>Pseudomonadota</taxon>
        <taxon>Gammaproteobacteria</taxon>
        <taxon>Oceanospirillales</taxon>
        <taxon>Oceanospirillaceae</taxon>
        <taxon>Marinospirillum</taxon>
    </lineage>
</organism>
<keyword evidence="3" id="KW-1185">Reference proteome</keyword>
<feature type="signal peptide" evidence="1">
    <location>
        <begin position="1"/>
        <end position="23"/>
    </location>
</feature>
<evidence type="ECO:0000313" key="2">
    <source>
        <dbReference type="EMBL" id="SFX55167.1"/>
    </source>
</evidence>
<name>A0A1K1XZV4_9GAMM</name>
<keyword evidence="1" id="KW-0732">Signal</keyword>
<accession>A0A1K1XZV4</accession>
<dbReference type="OrthoDB" id="6364775at2"/>